<name>A0AAD6AIR6_9TELE</name>
<evidence type="ECO:0000313" key="2">
    <source>
        <dbReference type="Proteomes" id="UP001219934"/>
    </source>
</evidence>
<reference evidence="1" key="1">
    <citation type="submission" date="2022-11" db="EMBL/GenBank/DDBJ databases">
        <title>Chromosome-level genome of Pogonophryne albipinna.</title>
        <authorList>
            <person name="Jo E."/>
        </authorList>
    </citation>
    <scope>NUCLEOTIDE SEQUENCE</scope>
    <source>
        <strain evidence="1">SGF0006</strain>
        <tissue evidence="1">Muscle</tissue>
    </source>
</reference>
<proteinExistence type="predicted"/>
<keyword evidence="2" id="KW-1185">Reference proteome</keyword>
<evidence type="ECO:0000313" key="1">
    <source>
        <dbReference type="EMBL" id="KAJ4925532.1"/>
    </source>
</evidence>
<organism evidence="1 2">
    <name type="scientific">Pogonophryne albipinna</name>
    <dbReference type="NCBI Taxonomy" id="1090488"/>
    <lineage>
        <taxon>Eukaryota</taxon>
        <taxon>Metazoa</taxon>
        <taxon>Chordata</taxon>
        <taxon>Craniata</taxon>
        <taxon>Vertebrata</taxon>
        <taxon>Euteleostomi</taxon>
        <taxon>Actinopterygii</taxon>
        <taxon>Neopterygii</taxon>
        <taxon>Teleostei</taxon>
        <taxon>Neoteleostei</taxon>
        <taxon>Acanthomorphata</taxon>
        <taxon>Eupercaria</taxon>
        <taxon>Perciformes</taxon>
        <taxon>Notothenioidei</taxon>
        <taxon>Pogonophryne</taxon>
    </lineage>
</organism>
<comment type="caution">
    <text evidence="1">The sequence shown here is derived from an EMBL/GenBank/DDBJ whole genome shotgun (WGS) entry which is preliminary data.</text>
</comment>
<protein>
    <submittedName>
        <fullName evidence="1">Uncharacterized protein</fullName>
    </submittedName>
</protein>
<accession>A0AAD6AIR6</accession>
<sequence length="132" mass="14686">SSQCSHAAEINFFTTPLGSSPPWGELSPAVIIFSLLLCRILPTAPKEPQQLHLLDPRWFTDLLTPVYQRTLSPLPSNDNQTCAPPQETYLSSLSCPLATNRTHSTRRWDLTGDSSNVPWIPLKKQLCVLCSL</sequence>
<dbReference type="Proteomes" id="UP001219934">
    <property type="component" value="Unassembled WGS sequence"/>
</dbReference>
<feature type="non-terminal residue" evidence="1">
    <location>
        <position position="132"/>
    </location>
</feature>
<dbReference type="AlphaFoldDB" id="A0AAD6AIR6"/>
<gene>
    <name evidence="1" type="ORF">JOQ06_018259</name>
</gene>
<dbReference type="EMBL" id="JAPTMU010000021">
    <property type="protein sequence ID" value="KAJ4925532.1"/>
    <property type="molecule type" value="Genomic_DNA"/>
</dbReference>
<feature type="non-terminal residue" evidence="1">
    <location>
        <position position="1"/>
    </location>
</feature>